<dbReference type="EMBL" id="SPHZ02000006">
    <property type="protein sequence ID" value="KAF0915004.1"/>
    <property type="molecule type" value="Genomic_DNA"/>
</dbReference>
<dbReference type="AlphaFoldDB" id="A0A6G1DSC4"/>
<gene>
    <name evidence="1" type="ORF">E2562_033084</name>
</gene>
<name>A0A6G1DSC4_9ORYZ</name>
<accession>A0A6G1DSC4</accession>
<comment type="caution">
    <text evidence="1">The sequence shown here is derived from an EMBL/GenBank/DDBJ whole genome shotgun (WGS) entry which is preliminary data.</text>
</comment>
<protein>
    <submittedName>
        <fullName evidence="1">Uncharacterized protein</fullName>
    </submittedName>
</protein>
<dbReference type="Proteomes" id="UP000479710">
    <property type="component" value="Unassembled WGS sequence"/>
</dbReference>
<reference evidence="1 2" key="1">
    <citation type="submission" date="2019-11" db="EMBL/GenBank/DDBJ databases">
        <title>Whole genome sequence of Oryza granulata.</title>
        <authorList>
            <person name="Li W."/>
        </authorList>
    </citation>
    <scope>NUCLEOTIDE SEQUENCE [LARGE SCALE GENOMIC DNA]</scope>
    <source>
        <strain evidence="2">cv. Menghai</strain>
        <tissue evidence="1">Leaf</tissue>
    </source>
</reference>
<organism evidence="1 2">
    <name type="scientific">Oryza meyeriana var. granulata</name>
    <dbReference type="NCBI Taxonomy" id="110450"/>
    <lineage>
        <taxon>Eukaryota</taxon>
        <taxon>Viridiplantae</taxon>
        <taxon>Streptophyta</taxon>
        <taxon>Embryophyta</taxon>
        <taxon>Tracheophyta</taxon>
        <taxon>Spermatophyta</taxon>
        <taxon>Magnoliopsida</taxon>
        <taxon>Liliopsida</taxon>
        <taxon>Poales</taxon>
        <taxon>Poaceae</taxon>
        <taxon>BOP clade</taxon>
        <taxon>Oryzoideae</taxon>
        <taxon>Oryzeae</taxon>
        <taxon>Oryzinae</taxon>
        <taxon>Oryza</taxon>
        <taxon>Oryza meyeriana</taxon>
    </lineage>
</organism>
<proteinExistence type="predicted"/>
<keyword evidence="2" id="KW-1185">Reference proteome</keyword>
<dbReference type="OrthoDB" id="681975at2759"/>
<evidence type="ECO:0000313" key="1">
    <source>
        <dbReference type="EMBL" id="KAF0915004.1"/>
    </source>
</evidence>
<evidence type="ECO:0000313" key="2">
    <source>
        <dbReference type="Proteomes" id="UP000479710"/>
    </source>
</evidence>
<sequence length="129" mass="14407">METVDDQMATNDAIDRSEQDTVIVRNNVPLQAKKWKTIERQHPGTMAIVWKKLKKRSNQNTVNRAKQEMGSKVGTKSIAQIAHELAKLNEVAQSQQEKISSAPLLVECNIMLIAGAELSIWQDMALAIP</sequence>